<evidence type="ECO:0000313" key="5">
    <source>
        <dbReference type="EMBL" id="RIH66273.1"/>
    </source>
</evidence>
<dbReference type="InterPro" id="IPR050306">
    <property type="entry name" value="PfkB_Carbo_kinase"/>
</dbReference>
<dbReference type="SUPFAM" id="SSF53613">
    <property type="entry name" value="Ribokinase-like"/>
    <property type="match status" value="1"/>
</dbReference>
<dbReference type="Gene3D" id="3.40.1190.20">
    <property type="match status" value="1"/>
</dbReference>
<dbReference type="OrthoDB" id="9813569at2"/>
<dbReference type="Proteomes" id="UP000266441">
    <property type="component" value="Unassembled WGS sequence"/>
</dbReference>
<dbReference type="InterPro" id="IPR011611">
    <property type="entry name" value="PfkB_dom"/>
</dbReference>
<comment type="similarity">
    <text evidence="1">Belongs to the carbohydrate kinase PfkB family.</text>
</comment>
<dbReference type="PANTHER" id="PTHR43085">
    <property type="entry name" value="HEXOKINASE FAMILY MEMBER"/>
    <property type="match status" value="1"/>
</dbReference>
<evidence type="ECO:0000256" key="2">
    <source>
        <dbReference type="ARBA" id="ARBA00022679"/>
    </source>
</evidence>
<evidence type="ECO:0000256" key="1">
    <source>
        <dbReference type="ARBA" id="ARBA00010688"/>
    </source>
</evidence>
<organism evidence="5 6">
    <name type="scientific">Mariniphaga sediminis</name>
    <dbReference type="NCBI Taxonomy" id="1628158"/>
    <lineage>
        <taxon>Bacteria</taxon>
        <taxon>Pseudomonadati</taxon>
        <taxon>Bacteroidota</taxon>
        <taxon>Bacteroidia</taxon>
        <taxon>Marinilabiliales</taxon>
        <taxon>Prolixibacteraceae</taxon>
        <taxon>Mariniphaga</taxon>
    </lineage>
</organism>
<dbReference type="InterPro" id="IPR029056">
    <property type="entry name" value="Ribokinase-like"/>
</dbReference>
<evidence type="ECO:0000256" key="3">
    <source>
        <dbReference type="ARBA" id="ARBA00022777"/>
    </source>
</evidence>
<proteinExistence type="inferred from homology"/>
<dbReference type="Pfam" id="PF00294">
    <property type="entry name" value="PfkB"/>
    <property type="match status" value="1"/>
</dbReference>
<dbReference type="PANTHER" id="PTHR43085:SF57">
    <property type="entry name" value="CARBOHYDRATE KINASE PFKB DOMAIN-CONTAINING PROTEIN"/>
    <property type="match status" value="1"/>
</dbReference>
<keyword evidence="6" id="KW-1185">Reference proteome</keyword>
<evidence type="ECO:0000313" key="6">
    <source>
        <dbReference type="Proteomes" id="UP000266441"/>
    </source>
</evidence>
<reference evidence="5 6" key="1">
    <citation type="journal article" date="2015" name="Int. J. Syst. Evol. Microbiol.">
        <title>Mariniphaga sediminis sp. nov., isolated from coastal sediment.</title>
        <authorList>
            <person name="Wang F.Q."/>
            <person name="Shen Q.Y."/>
            <person name="Chen G.J."/>
            <person name="Du Z.J."/>
        </authorList>
    </citation>
    <scope>NUCLEOTIDE SEQUENCE [LARGE SCALE GENOMIC DNA]</scope>
    <source>
        <strain evidence="5 6">SY21</strain>
    </source>
</reference>
<comment type="caution">
    <text evidence="5">The sequence shown here is derived from an EMBL/GenBank/DDBJ whole genome shotgun (WGS) entry which is preliminary data.</text>
</comment>
<keyword evidence="3" id="KW-0418">Kinase</keyword>
<evidence type="ECO:0000259" key="4">
    <source>
        <dbReference type="Pfam" id="PF00294"/>
    </source>
</evidence>
<dbReference type="GO" id="GO:0016301">
    <property type="term" value="F:kinase activity"/>
    <property type="evidence" value="ECO:0007669"/>
    <property type="project" value="UniProtKB-KW"/>
</dbReference>
<gene>
    <name evidence="5" type="ORF">D1164_05010</name>
</gene>
<dbReference type="AlphaFoldDB" id="A0A399D4D5"/>
<sequence>MRKKIVAFGEVVWDILPHNKVLGGTPSNMVFRCNSFGEKGHLLSRVGDDELGNEALARLQELGISIANVQVDSEFPTGTVNITFDNKNEPVFNVTPDVAFDHIEFSTEALKLVRNADCLFFGLLPQRFGISKNTIRELIKESPSSLKFFDLKLFQHFFNVSVVENLLFSSHLVRIKEKEIGFLTEKLGLQNGGLEKFGEQLVNKYNIDLVLITRGAKGVFAFHKKQGAFFDSGYLIEMEDNIGSGMAFSAGFLHFFLQKSSLQEALNFGNAAGALNATKLGATSYFDKQDVLSFMENSKKQHSEKD</sequence>
<dbReference type="RefSeq" id="WP_119348860.1">
    <property type="nucleotide sequence ID" value="NZ_QWET01000003.1"/>
</dbReference>
<dbReference type="EMBL" id="QWET01000003">
    <property type="protein sequence ID" value="RIH66273.1"/>
    <property type="molecule type" value="Genomic_DNA"/>
</dbReference>
<name>A0A399D4D5_9BACT</name>
<accession>A0A399D4D5</accession>
<feature type="domain" description="Carbohydrate kinase PfkB" evidence="4">
    <location>
        <begin position="20"/>
        <end position="284"/>
    </location>
</feature>
<keyword evidence="2" id="KW-0808">Transferase</keyword>
<protein>
    <recommendedName>
        <fullName evidence="4">Carbohydrate kinase PfkB domain-containing protein</fullName>
    </recommendedName>
</protein>